<dbReference type="NCBIfam" id="TIGR02547">
    <property type="entry name" value="casA_cse1"/>
    <property type="match status" value="1"/>
</dbReference>
<dbReference type="RefSeq" id="WP_166644296.1">
    <property type="nucleotide sequence ID" value="NZ_SNYA01000004.1"/>
</dbReference>
<gene>
    <name evidence="1" type="ORF">EDF62_1797</name>
</gene>
<dbReference type="Proteomes" id="UP000295601">
    <property type="component" value="Unassembled WGS sequence"/>
</dbReference>
<proteinExistence type="predicted"/>
<dbReference type="Pfam" id="PF09481">
    <property type="entry name" value="CRISPR_Cse1"/>
    <property type="match status" value="1"/>
</dbReference>
<dbReference type="CDD" id="cd09729">
    <property type="entry name" value="Cse1_I-E"/>
    <property type="match status" value="1"/>
</dbReference>
<organism evidence="1 2">
    <name type="scientific">Leucobacter luti</name>
    <dbReference type="NCBI Taxonomy" id="340320"/>
    <lineage>
        <taxon>Bacteria</taxon>
        <taxon>Bacillati</taxon>
        <taxon>Actinomycetota</taxon>
        <taxon>Actinomycetes</taxon>
        <taxon>Micrococcales</taxon>
        <taxon>Microbacteriaceae</taxon>
        <taxon>Leucobacter</taxon>
    </lineage>
</organism>
<comment type="caution">
    <text evidence="1">The sequence shown here is derived from an EMBL/GenBank/DDBJ whole genome shotgun (WGS) entry which is preliminary data.</text>
</comment>
<accession>A0A4R6RZH3</accession>
<protein>
    <submittedName>
        <fullName evidence="1">CRISPR-associated Cse1 family protein</fullName>
    </submittedName>
</protein>
<reference evidence="1 2" key="1">
    <citation type="submission" date="2019-03" db="EMBL/GenBank/DDBJ databases">
        <title>Genomic analyses of the natural microbiome of Caenorhabditis elegans.</title>
        <authorList>
            <person name="Samuel B."/>
        </authorList>
    </citation>
    <scope>NUCLEOTIDE SEQUENCE [LARGE SCALE GENOMIC DNA]</scope>
    <source>
        <strain evidence="1 2">JUb18</strain>
    </source>
</reference>
<name>A0A4R6RZH3_9MICO</name>
<evidence type="ECO:0000313" key="2">
    <source>
        <dbReference type="Proteomes" id="UP000295601"/>
    </source>
</evidence>
<dbReference type="Gene3D" id="1.10.132.100">
    <property type="match status" value="1"/>
</dbReference>
<sequence length="539" mass="60147">MGTENEGLNLVRYPWIPCLIDGSTEELSILDVFRRANEIQEVVGELPTQTFAIVRLLEAILYRALDEDYESVQDWERMWPDGLPVEDIERYLAQWEHHFELFDPVQPFFQVAGLATAKGESKGVEQLIMDLPANNRHFTTRGGLATERLNPAEAARWLITLQAYDLSGIKSGALDDPRTKGGKGYPIGTGYSGHLGGILLEGSTLAETLLLNLVAPDMTGGFNAEDLPAWERPQLDKPESYADRVPTGPNDLYTWQSRRVRLWREGEWITGSLVANGLVLTPQNLHRIEPMTAWRRSKPQEAKLKRELVYMPKEHDPTRAFWRGLAALTPRLQPVRAGKDADPNQPPITIDWLRRLQDERVLPASTRIGLRAIGVQYGSQSSVVTEIVDDRLNVAVEVLREQSRPLAAAAEDAVARVEESVFAFGILAKHLDIAAGGEGDGAEQRARELAFHGLDSQYRAWLSKLGPESDVSAVYAAWKRLVREFLTAEADSLVQQSGPQAWQPREYRGAPMNATIAQAKFASMLNKSLGRLEDLEEAS</sequence>
<evidence type="ECO:0000313" key="1">
    <source>
        <dbReference type="EMBL" id="TDP92581.1"/>
    </source>
</evidence>
<dbReference type="InterPro" id="IPR013381">
    <property type="entry name" value="CRISPR-assoc_prot_Cse1"/>
</dbReference>
<dbReference type="AlphaFoldDB" id="A0A4R6RZH3"/>
<dbReference type="EMBL" id="SNYA01000004">
    <property type="protein sequence ID" value="TDP92581.1"/>
    <property type="molecule type" value="Genomic_DNA"/>
</dbReference>
<keyword evidence="2" id="KW-1185">Reference proteome</keyword>